<keyword evidence="5" id="KW-0808">Transferase</keyword>
<keyword evidence="19" id="KW-1185">Reference proteome</keyword>
<dbReference type="SMART" id="SM00184">
    <property type="entry name" value="RING"/>
    <property type="match status" value="1"/>
</dbReference>
<feature type="compositionally biased region" description="Low complexity" evidence="15">
    <location>
        <begin position="399"/>
        <end position="414"/>
    </location>
</feature>
<dbReference type="InterPro" id="IPR001841">
    <property type="entry name" value="Znf_RING"/>
</dbReference>
<dbReference type="EC" id="2.3.2.27" evidence="4"/>
<dbReference type="InterPro" id="IPR044600">
    <property type="entry name" value="ATL1/ATL16-like"/>
</dbReference>
<comment type="subcellular location">
    <subcellularLocation>
        <location evidence="2">Membrane</location>
        <topology evidence="2">Single-pass membrane protein</topology>
    </subcellularLocation>
</comment>
<feature type="domain" description="RING-type" evidence="17">
    <location>
        <begin position="176"/>
        <end position="218"/>
    </location>
</feature>
<evidence type="ECO:0000256" key="2">
    <source>
        <dbReference type="ARBA" id="ARBA00004167"/>
    </source>
</evidence>
<sequence length="424" mass="46853">MESESRNHAVLPRIFTLDTTNCRFDCNPSWNIDGSCYGSCFKICPTVCKILVVQDNLFTEPPPPPHMVPNVNDEAHKHLIISIMTITGCMLSAALLFCILCTVFKIYYSRRRNSRRMESTRMIFDTQNSFPDGDQGYVVDHPIWYINTVGLQQSVIESIAVFKYNKDEGLIEGTDCSVCLNEFEEDESLRLLPKCNHAFHLPCIDTWLRSHKNCPLCRAPILCENFDGQAVSLVPMGADLSSPEESQIETSVNHGGLISNPAVEDGTSEARSGDDNVVALPHVDESVVENLKMGSSHNVLRSHSRMLSDFVGTREATEPEMQPLRRSVSLDSSAAAAVYSSVANIVPAKQANLDTQVEHLKNLKSKRVSKRGSSGSSSFRKLIKSSSIGISLQKGLLSMKRSSSSSGKSSSSRYNRSRDSILPL</sequence>
<evidence type="ECO:0000313" key="18">
    <source>
        <dbReference type="EMBL" id="KAJ8769665.1"/>
    </source>
</evidence>
<evidence type="ECO:0000256" key="3">
    <source>
        <dbReference type="ARBA" id="ARBA00004906"/>
    </source>
</evidence>
<dbReference type="PANTHER" id="PTHR46913">
    <property type="entry name" value="RING-H2 FINGER PROTEIN ATL16"/>
    <property type="match status" value="1"/>
</dbReference>
<evidence type="ECO:0000256" key="9">
    <source>
        <dbReference type="ARBA" id="ARBA00022786"/>
    </source>
</evidence>
<proteinExistence type="inferred from homology"/>
<organism evidence="18 19">
    <name type="scientific">Erythroxylum novogranatense</name>
    <dbReference type="NCBI Taxonomy" id="1862640"/>
    <lineage>
        <taxon>Eukaryota</taxon>
        <taxon>Viridiplantae</taxon>
        <taxon>Streptophyta</taxon>
        <taxon>Embryophyta</taxon>
        <taxon>Tracheophyta</taxon>
        <taxon>Spermatophyta</taxon>
        <taxon>Magnoliopsida</taxon>
        <taxon>eudicotyledons</taxon>
        <taxon>Gunneridae</taxon>
        <taxon>Pentapetalae</taxon>
        <taxon>rosids</taxon>
        <taxon>fabids</taxon>
        <taxon>Malpighiales</taxon>
        <taxon>Erythroxylaceae</taxon>
        <taxon>Erythroxylum</taxon>
    </lineage>
</organism>
<keyword evidence="12 16" id="KW-0472">Membrane</keyword>
<evidence type="ECO:0000256" key="7">
    <source>
        <dbReference type="ARBA" id="ARBA00022723"/>
    </source>
</evidence>
<evidence type="ECO:0000256" key="8">
    <source>
        <dbReference type="ARBA" id="ARBA00022771"/>
    </source>
</evidence>
<gene>
    <name evidence="18" type="ORF">K2173_005268</name>
</gene>
<evidence type="ECO:0000259" key="17">
    <source>
        <dbReference type="PROSITE" id="PS50089"/>
    </source>
</evidence>
<dbReference type="GO" id="GO:0061630">
    <property type="term" value="F:ubiquitin protein ligase activity"/>
    <property type="evidence" value="ECO:0007669"/>
    <property type="project" value="UniProtKB-EC"/>
</dbReference>
<comment type="similarity">
    <text evidence="13">Belongs to the RING-type zinc finger family. ATL subfamily.</text>
</comment>
<dbReference type="Proteomes" id="UP001159364">
    <property type="component" value="Linkage Group LG03"/>
</dbReference>
<comment type="pathway">
    <text evidence="3">Protein modification; protein ubiquitination.</text>
</comment>
<dbReference type="AlphaFoldDB" id="A0AAV8TUQ4"/>
<protein>
    <recommendedName>
        <fullName evidence="4">RING-type E3 ubiquitin transferase</fullName>
        <ecNumber evidence="4">2.3.2.27</ecNumber>
    </recommendedName>
</protein>
<evidence type="ECO:0000256" key="12">
    <source>
        <dbReference type="ARBA" id="ARBA00023136"/>
    </source>
</evidence>
<reference evidence="18 19" key="1">
    <citation type="submission" date="2021-09" db="EMBL/GenBank/DDBJ databases">
        <title>Genomic insights and catalytic innovation underlie evolution of tropane alkaloids biosynthesis.</title>
        <authorList>
            <person name="Wang Y.-J."/>
            <person name="Tian T."/>
            <person name="Huang J.-P."/>
            <person name="Huang S.-X."/>
        </authorList>
    </citation>
    <scope>NUCLEOTIDE SEQUENCE [LARGE SCALE GENOMIC DNA]</scope>
    <source>
        <strain evidence="18">KIB-2018</strain>
        <tissue evidence="18">Leaf</tissue>
    </source>
</reference>
<comment type="caution">
    <text evidence="18">The sequence shown here is derived from an EMBL/GenBank/DDBJ whole genome shotgun (WGS) entry which is preliminary data.</text>
</comment>
<dbReference type="EMBL" id="JAIWQS010000003">
    <property type="protein sequence ID" value="KAJ8769665.1"/>
    <property type="molecule type" value="Genomic_DNA"/>
</dbReference>
<evidence type="ECO:0000256" key="11">
    <source>
        <dbReference type="ARBA" id="ARBA00022989"/>
    </source>
</evidence>
<dbReference type="InterPro" id="IPR013083">
    <property type="entry name" value="Znf_RING/FYVE/PHD"/>
</dbReference>
<keyword evidence="11 16" id="KW-1133">Transmembrane helix</keyword>
<feature type="transmembrane region" description="Helical" evidence="16">
    <location>
        <begin position="79"/>
        <end position="108"/>
    </location>
</feature>
<dbReference type="FunFam" id="3.30.40.10:FF:000233">
    <property type="entry name" value="RING-H2 finger protein ATL54"/>
    <property type="match status" value="1"/>
</dbReference>
<evidence type="ECO:0000256" key="6">
    <source>
        <dbReference type="ARBA" id="ARBA00022692"/>
    </source>
</evidence>
<keyword evidence="10" id="KW-0862">Zinc</keyword>
<dbReference type="GO" id="GO:0016020">
    <property type="term" value="C:membrane"/>
    <property type="evidence" value="ECO:0007669"/>
    <property type="project" value="UniProtKB-SubCell"/>
</dbReference>
<evidence type="ECO:0000256" key="1">
    <source>
        <dbReference type="ARBA" id="ARBA00000900"/>
    </source>
</evidence>
<name>A0AAV8TUQ4_9ROSI</name>
<evidence type="ECO:0000256" key="5">
    <source>
        <dbReference type="ARBA" id="ARBA00022679"/>
    </source>
</evidence>
<dbReference type="Gene3D" id="3.30.40.10">
    <property type="entry name" value="Zinc/RING finger domain, C3HC4 (zinc finger)"/>
    <property type="match status" value="1"/>
</dbReference>
<evidence type="ECO:0000256" key="14">
    <source>
        <dbReference type="PROSITE-ProRule" id="PRU00175"/>
    </source>
</evidence>
<dbReference type="SUPFAM" id="SSF57850">
    <property type="entry name" value="RING/U-box"/>
    <property type="match status" value="1"/>
</dbReference>
<evidence type="ECO:0000256" key="4">
    <source>
        <dbReference type="ARBA" id="ARBA00012483"/>
    </source>
</evidence>
<keyword evidence="6 16" id="KW-0812">Transmembrane</keyword>
<dbReference type="GO" id="GO:0008270">
    <property type="term" value="F:zinc ion binding"/>
    <property type="evidence" value="ECO:0007669"/>
    <property type="project" value="UniProtKB-KW"/>
</dbReference>
<dbReference type="PROSITE" id="PS50089">
    <property type="entry name" value="ZF_RING_2"/>
    <property type="match status" value="1"/>
</dbReference>
<dbReference type="PANTHER" id="PTHR46913:SF19">
    <property type="entry name" value="RING-TYPE E3 UBIQUITIN TRANSFERASE"/>
    <property type="match status" value="1"/>
</dbReference>
<feature type="region of interest" description="Disordered" evidence="15">
    <location>
        <begin position="399"/>
        <end position="424"/>
    </location>
</feature>
<dbReference type="CDD" id="cd16461">
    <property type="entry name" value="RING-H2_EL5-like"/>
    <property type="match status" value="1"/>
</dbReference>
<evidence type="ECO:0000256" key="13">
    <source>
        <dbReference type="ARBA" id="ARBA00024209"/>
    </source>
</evidence>
<evidence type="ECO:0000256" key="15">
    <source>
        <dbReference type="SAM" id="MobiDB-lite"/>
    </source>
</evidence>
<keyword evidence="8 14" id="KW-0863">Zinc-finger</keyword>
<keyword evidence="7" id="KW-0479">Metal-binding</keyword>
<evidence type="ECO:0000256" key="16">
    <source>
        <dbReference type="SAM" id="Phobius"/>
    </source>
</evidence>
<accession>A0AAV8TUQ4</accession>
<comment type="catalytic activity">
    <reaction evidence="1">
        <text>S-ubiquitinyl-[E2 ubiquitin-conjugating enzyme]-L-cysteine + [acceptor protein]-L-lysine = [E2 ubiquitin-conjugating enzyme]-L-cysteine + N(6)-ubiquitinyl-[acceptor protein]-L-lysine.</text>
        <dbReference type="EC" id="2.3.2.27"/>
    </reaction>
</comment>
<dbReference type="Pfam" id="PF13639">
    <property type="entry name" value="zf-RING_2"/>
    <property type="match status" value="1"/>
</dbReference>
<keyword evidence="9" id="KW-0833">Ubl conjugation pathway</keyword>
<feature type="region of interest" description="Disordered" evidence="15">
    <location>
        <begin position="255"/>
        <end position="274"/>
    </location>
</feature>
<dbReference type="GO" id="GO:0016567">
    <property type="term" value="P:protein ubiquitination"/>
    <property type="evidence" value="ECO:0007669"/>
    <property type="project" value="InterPro"/>
</dbReference>
<evidence type="ECO:0000313" key="19">
    <source>
        <dbReference type="Proteomes" id="UP001159364"/>
    </source>
</evidence>
<evidence type="ECO:0000256" key="10">
    <source>
        <dbReference type="ARBA" id="ARBA00022833"/>
    </source>
</evidence>